<evidence type="ECO:0000313" key="2">
    <source>
        <dbReference type="EMBL" id="SDI54573.1"/>
    </source>
</evidence>
<keyword evidence="1" id="KW-1133">Transmembrane helix</keyword>
<reference evidence="2 3" key="1">
    <citation type="submission" date="2016-10" db="EMBL/GenBank/DDBJ databases">
        <authorList>
            <person name="de Groot N.N."/>
        </authorList>
    </citation>
    <scope>NUCLEOTIDE SEQUENCE [LARGE SCALE GENOMIC DNA]</scope>
    <source>
        <strain evidence="2 3">DSM 28010</strain>
    </source>
</reference>
<name>A0A1G8LFX6_9RHOB</name>
<keyword evidence="1" id="KW-0472">Membrane</keyword>
<evidence type="ECO:0000313" key="3">
    <source>
        <dbReference type="Proteomes" id="UP000199340"/>
    </source>
</evidence>
<organism evidence="2 3">
    <name type="scientific">Lutimaribacter saemankumensis</name>
    <dbReference type="NCBI Taxonomy" id="490829"/>
    <lineage>
        <taxon>Bacteria</taxon>
        <taxon>Pseudomonadati</taxon>
        <taxon>Pseudomonadota</taxon>
        <taxon>Alphaproteobacteria</taxon>
        <taxon>Rhodobacterales</taxon>
        <taxon>Roseobacteraceae</taxon>
        <taxon>Lutimaribacter</taxon>
    </lineage>
</organism>
<sequence length="117" mass="13150">MFLVFLVPFLLIPFLVWRFFRARRLAWIVIFLWLGPVLYMVGFDLAMSDCANVPYTALGGYLDCPTKTHELAYAVFGPLASLLFIGVFSHGLASIGLYLMPLSAGIVADAYLRRRRG</sequence>
<feature type="transmembrane region" description="Helical" evidence="1">
    <location>
        <begin position="95"/>
        <end position="112"/>
    </location>
</feature>
<gene>
    <name evidence="2" type="ORF">SAMN05421850_103292</name>
</gene>
<dbReference type="EMBL" id="FNEB01000003">
    <property type="protein sequence ID" value="SDI54573.1"/>
    <property type="molecule type" value="Genomic_DNA"/>
</dbReference>
<evidence type="ECO:0000256" key="1">
    <source>
        <dbReference type="SAM" id="Phobius"/>
    </source>
</evidence>
<accession>A0A1G8LFX6</accession>
<dbReference type="OrthoDB" id="9880137at2"/>
<feature type="transmembrane region" description="Helical" evidence="1">
    <location>
        <begin position="28"/>
        <end position="50"/>
    </location>
</feature>
<dbReference type="AlphaFoldDB" id="A0A1G8LFX6"/>
<dbReference type="Proteomes" id="UP000199340">
    <property type="component" value="Unassembled WGS sequence"/>
</dbReference>
<protein>
    <submittedName>
        <fullName evidence="2">Uncharacterized protein</fullName>
    </submittedName>
</protein>
<proteinExistence type="predicted"/>
<dbReference type="RefSeq" id="WP_090028233.1">
    <property type="nucleotide sequence ID" value="NZ_FNEB01000003.1"/>
</dbReference>
<dbReference type="STRING" id="490829.SAMN05421850_103292"/>
<keyword evidence="1" id="KW-0812">Transmembrane</keyword>
<keyword evidence="3" id="KW-1185">Reference proteome</keyword>